<dbReference type="EMBL" id="JABBFX010000002">
    <property type="protein sequence ID" value="NML46177.1"/>
    <property type="molecule type" value="Genomic_DNA"/>
</dbReference>
<name>A0A848H6R0_9BURK</name>
<dbReference type="InterPro" id="IPR004360">
    <property type="entry name" value="Glyas_Fos-R_dOase_dom"/>
</dbReference>
<evidence type="ECO:0000259" key="1">
    <source>
        <dbReference type="PROSITE" id="PS51819"/>
    </source>
</evidence>
<accession>A0A848H6R0</accession>
<comment type="caution">
    <text evidence="2">The sequence shown here is derived from an EMBL/GenBank/DDBJ whole genome shotgun (WGS) entry which is preliminary data.</text>
</comment>
<keyword evidence="3" id="KW-1185">Reference proteome</keyword>
<feature type="domain" description="VOC" evidence="1">
    <location>
        <begin position="5"/>
        <end position="142"/>
    </location>
</feature>
<protein>
    <recommendedName>
        <fullName evidence="1">VOC domain-containing protein</fullName>
    </recommendedName>
</protein>
<dbReference type="Proteomes" id="UP000541185">
    <property type="component" value="Unassembled WGS sequence"/>
</dbReference>
<organism evidence="2 3">
    <name type="scientific">Ramlibacter agri</name>
    <dbReference type="NCBI Taxonomy" id="2728837"/>
    <lineage>
        <taxon>Bacteria</taxon>
        <taxon>Pseudomonadati</taxon>
        <taxon>Pseudomonadota</taxon>
        <taxon>Betaproteobacteria</taxon>
        <taxon>Burkholderiales</taxon>
        <taxon>Comamonadaceae</taxon>
        <taxon>Ramlibacter</taxon>
    </lineage>
</organism>
<evidence type="ECO:0000313" key="3">
    <source>
        <dbReference type="Proteomes" id="UP000541185"/>
    </source>
</evidence>
<dbReference type="InterPro" id="IPR037523">
    <property type="entry name" value="VOC_core"/>
</dbReference>
<evidence type="ECO:0000313" key="2">
    <source>
        <dbReference type="EMBL" id="NML46177.1"/>
    </source>
</evidence>
<dbReference type="PROSITE" id="PS51819">
    <property type="entry name" value="VOC"/>
    <property type="match status" value="1"/>
</dbReference>
<dbReference type="RefSeq" id="WP_169420458.1">
    <property type="nucleotide sequence ID" value="NZ_JABBFX010000002.1"/>
</dbReference>
<sequence length="164" mass="18465">MGLRFLEHILILTHDPDATRDWFVNCLGFRAGPHPDFGFPVHWLYIGEQDVIHIGQARHSQHQDQYLKAAGDKEGVDYSAAGAPGSGRIDHVCLNCEGMDEFIERLRANGVEFSERKAHGSNLYQLFMREPVNGIKIELNFAWQEAVRLGRVPGWTDQGVARPG</sequence>
<dbReference type="Pfam" id="PF00903">
    <property type="entry name" value="Glyoxalase"/>
    <property type="match status" value="1"/>
</dbReference>
<reference evidence="2 3" key="1">
    <citation type="submission" date="2020-04" db="EMBL/GenBank/DDBJ databases">
        <title>Ramlibacter sp. G-1-2-2 isolated from soil.</title>
        <authorList>
            <person name="Dahal R.H."/>
        </authorList>
    </citation>
    <scope>NUCLEOTIDE SEQUENCE [LARGE SCALE GENOMIC DNA]</scope>
    <source>
        <strain evidence="2 3">G-1-2-2</strain>
    </source>
</reference>
<dbReference type="Gene3D" id="3.10.180.10">
    <property type="entry name" value="2,3-Dihydroxybiphenyl 1,2-Dioxygenase, domain 1"/>
    <property type="match status" value="1"/>
</dbReference>
<dbReference type="InterPro" id="IPR029068">
    <property type="entry name" value="Glyas_Bleomycin-R_OHBP_Dase"/>
</dbReference>
<gene>
    <name evidence="2" type="ORF">HHL11_20685</name>
</gene>
<dbReference type="SUPFAM" id="SSF54593">
    <property type="entry name" value="Glyoxalase/Bleomycin resistance protein/Dihydroxybiphenyl dioxygenase"/>
    <property type="match status" value="1"/>
</dbReference>
<proteinExistence type="predicted"/>
<dbReference type="AlphaFoldDB" id="A0A848H6R0"/>